<evidence type="ECO:0000313" key="2">
    <source>
        <dbReference type="Proteomes" id="UP000489600"/>
    </source>
</evidence>
<dbReference type="AlphaFoldDB" id="A0A565AV68"/>
<protein>
    <submittedName>
        <fullName evidence="1">Uncharacterized protein</fullName>
    </submittedName>
</protein>
<sequence length="60" mass="6832">MTLAQIDKNSLFIKKSAIVKFLYDSIPVGAETVTTVHGWEKQMSERNKEAEPYSSTKKQK</sequence>
<accession>A0A565AV68</accession>
<name>A0A565AV68_9BRAS</name>
<organism evidence="1 2">
    <name type="scientific">Arabis nemorensis</name>
    <dbReference type="NCBI Taxonomy" id="586526"/>
    <lineage>
        <taxon>Eukaryota</taxon>
        <taxon>Viridiplantae</taxon>
        <taxon>Streptophyta</taxon>
        <taxon>Embryophyta</taxon>
        <taxon>Tracheophyta</taxon>
        <taxon>Spermatophyta</taxon>
        <taxon>Magnoliopsida</taxon>
        <taxon>eudicotyledons</taxon>
        <taxon>Gunneridae</taxon>
        <taxon>Pentapetalae</taxon>
        <taxon>rosids</taxon>
        <taxon>malvids</taxon>
        <taxon>Brassicales</taxon>
        <taxon>Brassicaceae</taxon>
        <taxon>Arabideae</taxon>
        <taxon>Arabis</taxon>
    </lineage>
</organism>
<gene>
    <name evidence="1" type="ORF">ANE_LOCUS3378</name>
</gene>
<dbReference type="Proteomes" id="UP000489600">
    <property type="component" value="Unassembled WGS sequence"/>
</dbReference>
<reference evidence="1" key="1">
    <citation type="submission" date="2019-07" db="EMBL/GenBank/DDBJ databases">
        <authorList>
            <person name="Dittberner H."/>
        </authorList>
    </citation>
    <scope>NUCLEOTIDE SEQUENCE [LARGE SCALE GENOMIC DNA]</scope>
</reference>
<keyword evidence="2" id="KW-1185">Reference proteome</keyword>
<evidence type="ECO:0000313" key="1">
    <source>
        <dbReference type="EMBL" id="VVA92933.1"/>
    </source>
</evidence>
<proteinExistence type="predicted"/>
<comment type="caution">
    <text evidence="1">The sequence shown here is derived from an EMBL/GenBank/DDBJ whole genome shotgun (WGS) entry which is preliminary data.</text>
</comment>
<dbReference type="EMBL" id="CABITT030000001">
    <property type="protein sequence ID" value="VVA92933.1"/>
    <property type="molecule type" value="Genomic_DNA"/>
</dbReference>